<dbReference type="InterPro" id="IPR059141">
    <property type="entry name" value="Beta-prop_Nup120_160"/>
</dbReference>
<evidence type="ECO:0000256" key="3">
    <source>
        <dbReference type="ARBA" id="ARBA00023242"/>
    </source>
</evidence>
<dbReference type="PANTHER" id="PTHR21286">
    <property type="entry name" value="NUCLEAR PORE COMPLEX PROTEIN NUP160"/>
    <property type="match status" value="1"/>
</dbReference>
<dbReference type="Pfam" id="PF23347">
    <property type="entry name" value="TPR_Nup160_C"/>
    <property type="match status" value="1"/>
</dbReference>
<feature type="domain" description="Nucleoporin Nup120/160 beta-propeller" evidence="5">
    <location>
        <begin position="91"/>
        <end position="581"/>
    </location>
</feature>
<evidence type="ECO:0008006" key="10">
    <source>
        <dbReference type="Google" id="ProtNLM"/>
    </source>
</evidence>
<dbReference type="GO" id="GO:0017056">
    <property type="term" value="F:structural constituent of nuclear pore"/>
    <property type="evidence" value="ECO:0007669"/>
    <property type="project" value="TreeGrafter"/>
</dbReference>
<name>A0A9W8HFW5_9FUNG</name>
<dbReference type="PANTHER" id="PTHR21286:SF0">
    <property type="entry name" value="NUCLEAR PORE COMPLEX PROTEIN NUP160"/>
    <property type="match status" value="1"/>
</dbReference>
<organism evidence="8 9">
    <name type="scientific">Coemansia interrupta</name>
    <dbReference type="NCBI Taxonomy" id="1126814"/>
    <lineage>
        <taxon>Eukaryota</taxon>
        <taxon>Fungi</taxon>
        <taxon>Fungi incertae sedis</taxon>
        <taxon>Zoopagomycota</taxon>
        <taxon>Kickxellomycotina</taxon>
        <taxon>Kickxellomycetes</taxon>
        <taxon>Kickxellales</taxon>
        <taxon>Kickxellaceae</taxon>
        <taxon>Coemansia</taxon>
    </lineage>
</organism>
<dbReference type="GO" id="GO:0005643">
    <property type="term" value="C:nuclear pore"/>
    <property type="evidence" value="ECO:0007669"/>
    <property type="project" value="UniProtKB-ARBA"/>
</dbReference>
<dbReference type="OrthoDB" id="67716at2759"/>
<evidence type="ECO:0000256" key="1">
    <source>
        <dbReference type="ARBA" id="ARBA00004123"/>
    </source>
</evidence>
<dbReference type="InterPro" id="IPR056536">
    <property type="entry name" value="TPR_NUP160_C"/>
</dbReference>
<evidence type="ECO:0000259" key="6">
    <source>
        <dbReference type="Pfam" id="PF23347"/>
    </source>
</evidence>
<feature type="region of interest" description="Disordered" evidence="4">
    <location>
        <begin position="43"/>
        <end position="62"/>
    </location>
</feature>
<dbReference type="Pfam" id="PF11715">
    <property type="entry name" value="Beta-prop_Nup120_160"/>
    <property type="match status" value="1"/>
</dbReference>
<proteinExistence type="predicted"/>
<gene>
    <name evidence="8" type="ORF">GGI15_002032</name>
</gene>
<evidence type="ECO:0000313" key="9">
    <source>
        <dbReference type="Proteomes" id="UP001140172"/>
    </source>
</evidence>
<comment type="subcellular location">
    <subcellularLocation>
        <location evidence="1">Nucleus</location>
    </subcellularLocation>
</comment>
<keyword evidence="9" id="KW-1185">Reference proteome</keyword>
<evidence type="ECO:0000256" key="2">
    <source>
        <dbReference type="ARBA" id="ARBA00022448"/>
    </source>
</evidence>
<keyword evidence="2" id="KW-0813">Transport</keyword>
<dbReference type="InterPro" id="IPR021717">
    <property type="entry name" value="Nucleoporin_Nup160"/>
</dbReference>
<evidence type="ECO:0000259" key="7">
    <source>
        <dbReference type="Pfam" id="PF23354"/>
    </source>
</evidence>
<sequence>MGNQKEDSASATVDGLEDESYGQLRLYQAVPLHVDNLYPYTGKQPFHNVPSPEKPSGTSVAAGDEHERLARHLEGNIKASLCTLQSQPSTCIQWRILADRHTVELRTLRWVDDGERSDSEASVVTSWRFSPEVLDNVVVADSADGAVSVSVCGKDGVVYTLQFDSPWDIAKAVDSTACTSWYRMSHGQEPVEFGGSGSRLAVACGDGSVVWLHRRSDGSVAERACAAGTGSIIPRVAAFLMLRRGQGGDGEARPLSLDVADAGEGVVGATIGRDRRLRLWTGDQCAFDEAQPQLDAVGVPLPASPESPAPLLDGGALVRVQRLADGTGVCVLVYVPDDAAPYFALLVAEVAGGRLGGVRTLVRRAWRATNGASALMADDRLVDVRVAQHNDVWTMWALWERAQAAVVTYTHFSLDADGLAGHGVFGERWFAVLAQPAPLQPTAEAPGLLALDARIRAADAELGAADISRAFLDHVMHPGRFDRGVVRHAVQLYAAAVGRTCAGGSLRRRVAGTVGALVRGASEARPAFLRRVHAEWMRFAQMCGRLQRAAGAPAGLAVCAATQMVCVVGRNVLAPLRPAEEPACLYALAHGDAAAAALLGAPAGSLAACYPVLAQAAGAVAGVLAAAAAVGEALGPARVALAGEDLAQDACGQALVALEARAAELYHVHCAGLTARDRARVARLLGRCGDVSKALRLVLHSLAQPAAAAAVEEDGGAEEMRASATMAGVFAAAFGVAASARFELARDVALLLVVVAGSPGMPGVDVAAALAASRRVLGLHAVPRWLAAQATGADAASDGDPGTPRALDDGDPASVDGFLRKFSVLNIARPRSPGSMADEAEPSEAVFEDTQFAYSLVHDTLARGGPALRVSGRGFGGMVCCGLAQVFSAVDGAEFAALVERTQPAELADALLRLLPRTSASCYLAGRALLRMAEHAAAAEQFAAAGVAYAQTCDGLRDAVDLQLVLPRAVLDLGHAWAYYEHVAELFQAVEAHAYVSRFARLALQALAEDAGGETGGGSSRQQALWFRVFHAEVACEAYEPAYLAVMAQPDAGVRTDSLRHLVSVLCDRAAGVEVLCRLPFPGLQEEVERTLLFKARNSDPLAVRPNYYRILYAFHVYRGSHRNAASAMYQYARRLAALMLVSGDVREMLGEQARALLACVNGLQLVDAQDAWVVHGRAEGAGERRKRRRVEVGRYDAAVAQDIDIVGLEDVRREHALCEARRGLAEEFPELLARNVLFEPEDALALYVKTARYHQALVLARQFGLPLAPVFSSLARQCLAVSQGGAPPEFWRNPGMPSAGGPAERAWRLLQRVLEREEPLGGEPLPLRLVVAEHVLCSEASSLAPWLVDPLVRWCPQDLVRMCLRLGCVTEAAEFLLRHVRVVARKMEEECAGSRVLWLPYGLVDQTVGILDGAVRRFERAVEEIRQAQGGGRLLRSYMDRLDGLVRLRKELRAAVDRHVALAARDAAGTAALAAPAAAAESIEVN</sequence>
<keyword evidence="3" id="KW-0539">Nucleus</keyword>
<dbReference type="Proteomes" id="UP001140172">
    <property type="component" value="Unassembled WGS sequence"/>
</dbReference>
<accession>A0A9W8HFW5</accession>
<evidence type="ECO:0000259" key="5">
    <source>
        <dbReference type="Pfam" id="PF11715"/>
    </source>
</evidence>
<evidence type="ECO:0000313" key="8">
    <source>
        <dbReference type="EMBL" id="KAJ2785092.1"/>
    </source>
</evidence>
<feature type="domain" description="NUP160 middle TPR" evidence="7">
    <location>
        <begin position="919"/>
        <end position="1166"/>
    </location>
</feature>
<evidence type="ECO:0000256" key="4">
    <source>
        <dbReference type="SAM" id="MobiDB-lite"/>
    </source>
</evidence>
<dbReference type="Pfam" id="PF23354">
    <property type="entry name" value="TPR_NUP160_120_M"/>
    <property type="match status" value="1"/>
</dbReference>
<dbReference type="InterPro" id="IPR056535">
    <property type="entry name" value="TPR_NUP160_M"/>
</dbReference>
<protein>
    <recommendedName>
        <fullName evidence="10">Nuclear pore complex protein Nup160</fullName>
    </recommendedName>
</protein>
<reference evidence="8" key="1">
    <citation type="submission" date="2022-07" db="EMBL/GenBank/DDBJ databases">
        <title>Phylogenomic reconstructions and comparative analyses of Kickxellomycotina fungi.</title>
        <authorList>
            <person name="Reynolds N.K."/>
            <person name="Stajich J.E."/>
            <person name="Barry K."/>
            <person name="Grigoriev I.V."/>
            <person name="Crous P."/>
            <person name="Smith M.E."/>
        </authorList>
    </citation>
    <scope>NUCLEOTIDE SEQUENCE</scope>
    <source>
        <strain evidence="8">BCRC 34489</strain>
    </source>
</reference>
<comment type="caution">
    <text evidence="8">The sequence shown here is derived from an EMBL/GenBank/DDBJ whole genome shotgun (WGS) entry which is preliminary data.</text>
</comment>
<feature type="domain" description="NUP160 C-terminal TPR" evidence="6">
    <location>
        <begin position="1209"/>
        <end position="1409"/>
    </location>
</feature>
<dbReference type="EMBL" id="JANBUM010000096">
    <property type="protein sequence ID" value="KAJ2785092.1"/>
    <property type="molecule type" value="Genomic_DNA"/>
</dbReference>